<keyword evidence="3" id="KW-1185">Reference proteome</keyword>
<dbReference type="Pfam" id="PF17862">
    <property type="entry name" value="AAA_lid_3"/>
    <property type="match status" value="1"/>
</dbReference>
<dbReference type="GO" id="GO:0006508">
    <property type="term" value="P:proteolysis"/>
    <property type="evidence" value="ECO:0007669"/>
    <property type="project" value="TreeGrafter"/>
</dbReference>
<dbReference type="Proteomes" id="UP000324897">
    <property type="component" value="Chromosome 3"/>
</dbReference>
<sequence length="346" mass="38669">MAIAFWLDHWIGDAPLAEIMPILFSHSVKDNIYAHKAAELNWNLTLVPRLSVVSKEELEVLRSALQNVTLKCCSGQQKQFHKHMEDSTVCCPESREQTATALHQEAVARRRCCRCHGCGRAPSARLGGARGRGGGRQRRAASTCRDTLAASVGHLAARLDAVSIEEVLEMELPMLDQKVRRWGHAAVLTGERSRCDEVFELDEELGPEWPDASGRVRILEVPNRGKRLPNDVDFEKGKCSKGSPYCVTTPGFTGADLQNLMNEVAIIAAHRDLKEISKDEISNALERIIAGPEKNMLLFLKRTTSLWFDMRLAMPLLAPSCLNRIQLLRFRSFLVVKLVESHSLLL</sequence>
<evidence type="ECO:0000259" key="1">
    <source>
        <dbReference type="Pfam" id="PF17862"/>
    </source>
</evidence>
<accession>A0A5J9TM81</accession>
<name>A0A5J9TM81_9POAL</name>
<dbReference type="EMBL" id="RWGY01000039">
    <property type="protein sequence ID" value="TVU12526.1"/>
    <property type="molecule type" value="Genomic_DNA"/>
</dbReference>
<evidence type="ECO:0000313" key="2">
    <source>
        <dbReference type="EMBL" id="TVU12526.1"/>
    </source>
</evidence>
<dbReference type="AlphaFoldDB" id="A0A5J9TM81"/>
<reference evidence="2 3" key="1">
    <citation type="journal article" date="2019" name="Sci. Rep.">
        <title>A high-quality genome of Eragrostis curvula grass provides insights into Poaceae evolution and supports new strategies to enhance forage quality.</title>
        <authorList>
            <person name="Carballo J."/>
            <person name="Santos B.A.C.M."/>
            <person name="Zappacosta D."/>
            <person name="Garbus I."/>
            <person name="Selva J.P."/>
            <person name="Gallo C.A."/>
            <person name="Diaz A."/>
            <person name="Albertini E."/>
            <person name="Caccamo M."/>
            <person name="Echenique V."/>
        </authorList>
    </citation>
    <scope>NUCLEOTIDE SEQUENCE [LARGE SCALE GENOMIC DNA]</scope>
    <source>
        <strain evidence="3">cv. Victoria</strain>
        <tissue evidence="2">Leaf</tissue>
    </source>
</reference>
<evidence type="ECO:0000313" key="3">
    <source>
        <dbReference type="Proteomes" id="UP000324897"/>
    </source>
</evidence>
<gene>
    <name evidence="2" type="ORF">EJB05_46177</name>
</gene>
<dbReference type="PANTHER" id="PTHR23076:SF113">
    <property type="entry name" value="ATP-DEPENDENT ZINC METALLOPROTEASE FTSH 1, CHLOROPLASTIC-RELATED"/>
    <property type="match status" value="1"/>
</dbReference>
<dbReference type="GO" id="GO:0009535">
    <property type="term" value="C:chloroplast thylakoid membrane"/>
    <property type="evidence" value="ECO:0007669"/>
    <property type="project" value="TreeGrafter"/>
</dbReference>
<dbReference type="Gramene" id="TVU12526">
    <property type="protein sequence ID" value="TVU12526"/>
    <property type="gene ID" value="EJB05_46177"/>
</dbReference>
<dbReference type="Gene3D" id="1.10.8.60">
    <property type="match status" value="1"/>
</dbReference>
<proteinExistence type="predicted"/>
<feature type="domain" description="AAA ATPase AAA+ lid" evidence="1">
    <location>
        <begin position="249"/>
        <end position="282"/>
    </location>
</feature>
<feature type="non-terminal residue" evidence="2">
    <location>
        <position position="1"/>
    </location>
</feature>
<protein>
    <recommendedName>
        <fullName evidence="1">AAA ATPase AAA+ lid domain-containing protein</fullName>
    </recommendedName>
</protein>
<dbReference type="PANTHER" id="PTHR23076">
    <property type="entry name" value="METALLOPROTEASE M41 FTSH"/>
    <property type="match status" value="1"/>
</dbReference>
<comment type="caution">
    <text evidence="2">The sequence shown here is derived from an EMBL/GenBank/DDBJ whole genome shotgun (WGS) entry which is preliminary data.</text>
</comment>
<dbReference type="GO" id="GO:0004176">
    <property type="term" value="F:ATP-dependent peptidase activity"/>
    <property type="evidence" value="ECO:0007669"/>
    <property type="project" value="TreeGrafter"/>
</dbReference>
<dbReference type="InterPro" id="IPR041569">
    <property type="entry name" value="AAA_lid_3"/>
</dbReference>
<organism evidence="2 3">
    <name type="scientific">Eragrostis curvula</name>
    <name type="common">weeping love grass</name>
    <dbReference type="NCBI Taxonomy" id="38414"/>
    <lineage>
        <taxon>Eukaryota</taxon>
        <taxon>Viridiplantae</taxon>
        <taxon>Streptophyta</taxon>
        <taxon>Embryophyta</taxon>
        <taxon>Tracheophyta</taxon>
        <taxon>Spermatophyta</taxon>
        <taxon>Magnoliopsida</taxon>
        <taxon>Liliopsida</taxon>
        <taxon>Poales</taxon>
        <taxon>Poaceae</taxon>
        <taxon>PACMAD clade</taxon>
        <taxon>Chloridoideae</taxon>
        <taxon>Eragrostideae</taxon>
        <taxon>Eragrostidinae</taxon>
        <taxon>Eragrostis</taxon>
    </lineage>
</organism>